<evidence type="ECO:0000313" key="3">
    <source>
        <dbReference type="Proteomes" id="UP001162030"/>
    </source>
</evidence>
<feature type="signal peptide" evidence="1">
    <location>
        <begin position="1"/>
        <end position="24"/>
    </location>
</feature>
<sequence length="212" mass="22712">MNKIGRSVAAVAALFGVMGGSAFAASEKEMPKVFRDAPAQKGQWRMEILKFDSGQGGEATGRMPQSVTMCMDSLMEMAKKAEQRQGADSCRGKLIENKDDRAVYETTCKGGGVYHSTITREGPHTFLIEAGGENPEGSFAMTSRYTYDGPCSANGGQPAFRFGKDSEVCKAMKSQMSRLDPNTACAGSKGAARQSCEQQMAQSLAQLKGMCE</sequence>
<dbReference type="Proteomes" id="UP001162030">
    <property type="component" value="Chromosome"/>
</dbReference>
<accession>A0ABN8X3B2</accession>
<keyword evidence="1" id="KW-0732">Signal</keyword>
<protein>
    <recommendedName>
        <fullName evidence="4">DUF3617 family protein</fullName>
    </recommendedName>
</protein>
<proteinExistence type="predicted"/>
<organism evidence="2 3">
    <name type="scientific">Methylocaldum szegediense</name>
    <dbReference type="NCBI Taxonomy" id="73780"/>
    <lineage>
        <taxon>Bacteria</taxon>
        <taxon>Pseudomonadati</taxon>
        <taxon>Pseudomonadota</taxon>
        <taxon>Gammaproteobacteria</taxon>
        <taxon>Methylococcales</taxon>
        <taxon>Methylococcaceae</taxon>
        <taxon>Methylocaldum</taxon>
    </lineage>
</organism>
<evidence type="ECO:0008006" key="4">
    <source>
        <dbReference type="Google" id="ProtNLM"/>
    </source>
</evidence>
<keyword evidence="3" id="KW-1185">Reference proteome</keyword>
<dbReference type="RefSeq" id="WP_156912881.1">
    <property type="nucleotide sequence ID" value="NZ_OX458333.1"/>
</dbReference>
<name>A0ABN8X3B2_9GAMM</name>
<reference evidence="2 3" key="1">
    <citation type="submission" date="2023-03" db="EMBL/GenBank/DDBJ databases">
        <authorList>
            <person name="Pearce D."/>
        </authorList>
    </citation>
    <scope>NUCLEOTIDE SEQUENCE [LARGE SCALE GENOMIC DNA]</scope>
    <source>
        <strain evidence="2">Msz</strain>
    </source>
</reference>
<dbReference type="EMBL" id="OX458333">
    <property type="protein sequence ID" value="CAI8841419.1"/>
    <property type="molecule type" value="Genomic_DNA"/>
</dbReference>
<gene>
    <name evidence="2" type="ORF">MSZNOR_2334</name>
</gene>
<evidence type="ECO:0000313" key="2">
    <source>
        <dbReference type="EMBL" id="CAI8841419.1"/>
    </source>
</evidence>
<feature type="chain" id="PRO_5046103519" description="DUF3617 family protein" evidence="1">
    <location>
        <begin position="25"/>
        <end position="212"/>
    </location>
</feature>
<evidence type="ECO:0000256" key="1">
    <source>
        <dbReference type="SAM" id="SignalP"/>
    </source>
</evidence>